<sequence>MIAEEAKLGPHGEQQSDARAMRRALMRISPENSGLQTQSPLFALLPSEIRNQIFEFAACQTVNCSSPVPNTSHMHRPGHEYNAHINTALLRTCRLVYYETRTLPLRSATHHLYEEPSESFNPLDWDHYLFHLSSQSGKSLHHLHVTKWRSPFIFDTYLKDHLHWRRLTWTLCASEWTPNAMGQHFHVAGSLARAVFPDTCQEVNLEYESLDKYPKQREILRRSAQECKEMQLTRRDGSKLNFAESAEYAWRGTTWVPHRGDNHWEGDYVEAKYHIIRIRWRGKVSRRGYMHYDHWDCLQSDSLVPLVADEKGEDEKEEPINTDFLA</sequence>
<proteinExistence type="predicted"/>
<dbReference type="PANTHER" id="PTHR42085">
    <property type="entry name" value="F-BOX DOMAIN-CONTAINING PROTEIN"/>
    <property type="match status" value="1"/>
</dbReference>
<dbReference type="AlphaFoldDB" id="A0A6G1JCS9"/>
<gene>
    <name evidence="1" type="ORF">K458DRAFT_428738</name>
</gene>
<dbReference type="InterPro" id="IPR038883">
    <property type="entry name" value="AN11006-like"/>
</dbReference>
<evidence type="ECO:0000313" key="1">
    <source>
        <dbReference type="EMBL" id="KAF2687939.1"/>
    </source>
</evidence>
<name>A0A6G1JCS9_9PLEO</name>
<evidence type="ECO:0008006" key="3">
    <source>
        <dbReference type="Google" id="ProtNLM"/>
    </source>
</evidence>
<dbReference type="OrthoDB" id="288942at2759"/>
<evidence type="ECO:0000313" key="2">
    <source>
        <dbReference type="Proteomes" id="UP000799291"/>
    </source>
</evidence>
<organism evidence="1 2">
    <name type="scientific">Lentithecium fluviatile CBS 122367</name>
    <dbReference type="NCBI Taxonomy" id="1168545"/>
    <lineage>
        <taxon>Eukaryota</taxon>
        <taxon>Fungi</taxon>
        <taxon>Dikarya</taxon>
        <taxon>Ascomycota</taxon>
        <taxon>Pezizomycotina</taxon>
        <taxon>Dothideomycetes</taxon>
        <taxon>Pleosporomycetidae</taxon>
        <taxon>Pleosporales</taxon>
        <taxon>Massarineae</taxon>
        <taxon>Lentitheciaceae</taxon>
        <taxon>Lentithecium</taxon>
    </lineage>
</organism>
<dbReference type="PANTHER" id="PTHR42085:SF1">
    <property type="entry name" value="F-BOX DOMAIN-CONTAINING PROTEIN"/>
    <property type="match status" value="1"/>
</dbReference>
<keyword evidence="2" id="KW-1185">Reference proteome</keyword>
<dbReference type="EMBL" id="MU005574">
    <property type="protein sequence ID" value="KAF2687939.1"/>
    <property type="molecule type" value="Genomic_DNA"/>
</dbReference>
<protein>
    <recommendedName>
        <fullName evidence="3">F-box domain-containing protein</fullName>
    </recommendedName>
</protein>
<reference evidence="1" key="1">
    <citation type="journal article" date="2020" name="Stud. Mycol.">
        <title>101 Dothideomycetes genomes: a test case for predicting lifestyles and emergence of pathogens.</title>
        <authorList>
            <person name="Haridas S."/>
            <person name="Albert R."/>
            <person name="Binder M."/>
            <person name="Bloem J."/>
            <person name="Labutti K."/>
            <person name="Salamov A."/>
            <person name="Andreopoulos B."/>
            <person name="Baker S."/>
            <person name="Barry K."/>
            <person name="Bills G."/>
            <person name="Bluhm B."/>
            <person name="Cannon C."/>
            <person name="Castanera R."/>
            <person name="Culley D."/>
            <person name="Daum C."/>
            <person name="Ezra D."/>
            <person name="Gonzalez J."/>
            <person name="Henrissat B."/>
            <person name="Kuo A."/>
            <person name="Liang C."/>
            <person name="Lipzen A."/>
            <person name="Lutzoni F."/>
            <person name="Magnuson J."/>
            <person name="Mondo S."/>
            <person name="Nolan M."/>
            <person name="Ohm R."/>
            <person name="Pangilinan J."/>
            <person name="Park H.-J."/>
            <person name="Ramirez L."/>
            <person name="Alfaro M."/>
            <person name="Sun H."/>
            <person name="Tritt A."/>
            <person name="Yoshinaga Y."/>
            <person name="Zwiers L.-H."/>
            <person name="Turgeon B."/>
            <person name="Goodwin S."/>
            <person name="Spatafora J."/>
            <person name="Crous P."/>
            <person name="Grigoriev I."/>
        </authorList>
    </citation>
    <scope>NUCLEOTIDE SEQUENCE</scope>
    <source>
        <strain evidence="1">CBS 122367</strain>
    </source>
</reference>
<accession>A0A6G1JCS9</accession>
<dbReference type="Proteomes" id="UP000799291">
    <property type="component" value="Unassembled WGS sequence"/>
</dbReference>